<reference evidence="1 2" key="1">
    <citation type="submission" date="2024-05" db="EMBL/GenBank/DDBJ databases">
        <title>Genome sequence of Ponticoccus litoralis KCCM 90028.</title>
        <authorList>
            <person name="Kim J.M."/>
            <person name="Lee J.K."/>
            <person name="Choi B.J."/>
            <person name="Bayburt H."/>
            <person name="Baek J.H."/>
            <person name="Jeon C.O."/>
        </authorList>
    </citation>
    <scope>NUCLEOTIDE SEQUENCE [LARGE SCALE GENOMIC DNA]</scope>
    <source>
        <strain evidence="1 2">KCCM 90028</strain>
    </source>
</reference>
<dbReference type="PROSITE" id="PS51257">
    <property type="entry name" value="PROKAR_LIPOPROTEIN"/>
    <property type="match status" value="1"/>
</dbReference>
<evidence type="ECO:0000313" key="2">
    <source>
        <dbReference type="Proteomes" id="UP001428774"/>
    </source>
</evidence>
<accession>A0AAW9SMZ9</accession>
<comment type="caution">
    <text evidence="1">The sequence shown here is derived from an EMBL/GenBank/DDBJ whole genome shotgun (WGS) entry which is preliminary data.</text>
</comment>
<dbReference type="EMBL" id="JBDNCH010000002">
    <property type="protein sequence ID" value="MEN9059903.1"/>
    <property type="molecule type" value="Genomic_DNA"/>
</dbReference>
<evidence type="ECO:0000313" key="1">
    <source>
        <dbReference type="EMBL" id="MEN9059903.1"/>
    </source>
</evidence>
<evidence type="ECO:0008006" key="3">
    <source>
        <dbReference type="Google" id="ProtNLM"/>
    </source>
</evidence>
<dbReference type="AlphaFoldDB" id="A0AAW9SMZ9"/>
<organism evidence="1 2">
    <name type="scientific">Ponticoccus litoralis</name>
    <dbReference type="NCBI Taxonomy" id="422297"/>
    <lineage>
        <taxon>Bacteria</taxon>
        <taxon>Pseudomonadati</taxon>
        <taxon>Pseudomonadota</taxon>
        <taxon>Alphaproteobacteria</taxon>
        <taxon>Rhodobacterales</taxon>
        <taxon>Roseobacteraceae</taxon>
        <taxon>Ponticoccus</taxon>
    </lineage>
</organism>
<name>A0AAW9SMZ9_9RHOB</name>
<protein>
    <recommendedName>
        <fullName evidence="3">SH3 domain-containing protein</fullName>
    </recommendedName>
</protein>
<dbReference type="RefSeq" id="WP_347165038.1">
    <property type="nucleotide sequence ID" value="NZ_JBDNCH010000002.1"/>
</dbReference>
<gene>
    <name evidence="1" type="ORF">ABFB10_01520</name>
</gene>
<dbReference type="Proteomes" id="UP001428774">
    <property type="component" value="Unassembled WGS sequence"/>
</dbReference>
<keyword evidence="2" id="KW-1185">Reference proteome</keyword>
<proteinExistence type="predicted"/>
<sequence length="141" mass="15192">MKRSLMTALVLVTALSGCGQMRSFVGDWGGGNAPPSQLPAPDVAGPPYRWRNPRRAIRSFRPSRWDGATSLRRDIPYVNMTARNLPIYKEADRSAKAGSLSPGMGGYVETCSDAAPVCKIRYGANGASGWVRMDQMGGVTN</sequence>